<dbReference type="InterPro" id="IPR016162">
    <property type="entry name" value="Ald_DH_N"/>
</dbReference>
<proteinExistence type="inferred from homology"/>
<dbReference type="AlphaFoldDB" id="A0A7W6FZT8"/>
<evidence type="ECO:0000256" key="2">
    <source>
        <dbReference type="ARBA" id="ARBA00023002"/>
    </source>
</evidence>
<dbReference type="FunFam" id="3.40.605.10:FF:000007">
    <property type="entry name" value="NAD/NADP-dependent betaine aldehyde dehydrogenase"/>
    <property type="match status" value="1"/>
</dbReference>
<dbReference type="SUPFAM" id="SSF53720">
    <property type="entry name" value="ALDH-like"/>
    <property type="match status" value="1"/>
</dbReference>
<dbReference type="Gene3D" id="3.40.309.10">
    <property type="entry name" value="Aldehyde Dehydrogenase, Chain A, domain 2"/>
    <property type="match status" value="1"/>
</dbReference>
<keyword evidence="2 4" id="KW-0560">Oxidoreductase</keyword>
<comment type="caution">
    <text evidence="6">The sequence shown here is derived from an EMBL/GenBank/DDBJ whole genome shotgun (WGS) entry which is preliminary data.</text>
</comment>
<organism evidence="6 7">
    <name type="scientific">Novosphingobium fluoreni</name>
    <dbReference type="NCBI Taxonomy" id="1391222"/>
    <lineage>
        <taxon>Bacteria</taxon>
        <taxon>Pseudomonadati</taxon>
        <taxon>Pseudomonadota</taxon>
        <taxon>Alphaproteobacteria</taxon>
        <taxon>Sphingomonadales</taxon>
        <taxon>Sphingomonadaceae</taxon>
        <taxon>Novosphingobium</taxon>
    </lineage>
</organism>
<dbReference type="InterPro" id="IPR016161">
    <property type="entry name" value="Ald_DH/histidinol_DH"/>
</dbReference>
<reference evidence="6 7" key="1">
    <citation type="submission" date="2020-08" db="EMBL/GenBank/DDBJ databases">
        <title>Genomic Encyclopedia of Type Strains, Phase IV (KMG-IV): sequencing the most valuable type-strain genomes for metagenomic binning, comparative biology and taxonomic classification.</title>
        <authorList>
            <person name="Goeker M."/>
        </authorList>
    </citation>
    <scope>NUCLEOTIDE SEQUENCE [LARGE SCALE GENOMIC DNA]</scope>
    <source>
        <strain evidence="6 7">DSM 27568</strain>
    </source>
</reference>
<sequence>MLAGQEGKLYIGGEWIAPKGSGSEAVVNPATEAVIGHVGIAGADDVDAALSVARTAFESGPWRRMSVAERAAMLGRLCDWLDQRADRIRALITAETGSIQSFARTMQFATAMEHARHYLVQATKVEPEALPLEPVATAGGATMVGGGLVVYEPVGVCLAITPFNVPFMLNLAKAIPALVMGNTVILKPSPLTPYSAFIIADAAEAIGLPAGVLNVVNCGPADSARLTGDPRVDLITFTGSDMVGAAIQAQAAPTLKRCIMELGGKSAMIVRADGNLDAAARTALASLTFHAGQACAAMTRLVVHNSIRADFVERVKTLFEAVNIGNPADPAVTMGPLIRENSRARVREMVASGIADGARLVTGGQVPESQEKGFFYRPTLLDEVDNSWRVAREEIFGPVGVVIGFDDDEDAIRIANDSDFGLSGSVFSADVGRAYAIALEMRTGKVNINGGSGKMSSYHPFGGIKRSGYGREFGDIGLKEFTYTKTLAFHLA</sequence>
<evidence type="ECO:0000256" key="1">
    <source>
        <dbReference type="ARBA" id="ARBA00009986"/>
    </source>
</evidence>
<dbReference type="CDD" id="cd07089">
    <property type="entry name" value="ALDH_CddD-AldA-like"/>
    <property type="match status" value="1"/>
</dbReference>
<dbReference type="GO" id="GO:0016620">
    <property type="term" value="F:oxidoreductase activity, acting on the aldehyde or oxo group of donors, NAD or NADP as acceptor"/>
    <property type="evidence" value="ECO:0007669"/>
    <property type="project" value="InterPro"/>
</dbReference>
<dbReference type="EMBL" id="JACIDY010000004">
    <property type="protein sequence ID" value="MBB3940487.1"/>
    <property type="molecule type" value="Genomic_DNA"/>
</dbReference>
<dbReference type="PROSITE" id="PS00687">
    <property type="entry name" value="ALDEHYDE_DEHYDR_GLU"/>
    <property type="match status" value="1"/>
</dbReference>
<protein>
    <submittedName>
        <fullName evidence="6">Acyl-CoA reductase-like NAD-dependent aldehyde dehydrogenase</fullName>
    </submittedName>
</protein>
<dbReference type="InterPro" id="IPR015590">
    <property type="entry name" value="Aldehyde_DH_dom"/>
</dbReference>
<evidence type="ECO:0000259" key="5">
    <source>
        <dbReference type="Pfam" id="PF00171"/>
    </source>
</evidence>
<evidence type="ECO:0000256" key="3">
    <source>
        <dbReference type="PROSITE-ProRule" id="PRU10007"/>
    </source>
</evidence>
<dbReference type="Gene3D" id="3.40.605.10">
    <property type="entry name" value="Aldehyde Dehydrogenase, Chain A, domain 1"/>
    <property type="match status" value="1"/>
</dbReference>
<evidence type="ECO:0000256" key="4">
    <source>
        <dbReference type="RuleBase" id="RU003345"/>
    </source>
</evidence>
<evidence type="ECO:0000313" key="7">
    <source>
        <dbReference type="Proteomes" id="UP000561459"/>
    </source>
</evidence>
<dbReference type="Proteomes" id="UP000561459">
    <property type="component" value="Unassembled WGS sequence"/>
</dbReference>
<dbReference type="FunFam" id="3.40.309.10:FF:000009">
    <property type="entry name" value="Aldehyde dehydrogenase A"/>
    <property type="match status" value="1"/>
</dbReference>
<gene>
    <name evidence="6" type="ORF">GGR39_002144</name>
</gene>
<comment type="similarity">
    <text evidence="1 4">Belongs to the aldehyde dehydrogenase family.</text>
</comment>
<accession>A0A7W6FZT8</accession>
<name>A0A7W6FZT8_9SPHN</name>
<feature type="active site" evidence="3">
    <location>
        <position position="261"/>
    </location>
</feature>
<dbReference type="RefSeq" id="WP_183617080.1">
    <property type="nucleotide sequence ID" value="NZ_JACIDY010000004.1"/>
</dbReference>
<evidence type="ECO:0000313" key="6">
    <source>
        <dbReference type="EMBL" id="MBB3940487.1"/>
    </source>
</evidence>
<dbReference type="Pfam" id="PF00171">
    <property type="entry name" value="Aldedh"/>
    <property type="match status" value="1"/>
</dbReference>
<dbReference type="InterPro" id="IPR029510">
    <property type="entry name" value="Ald_DH_CS_GLU"/>
</dbReference>
<dbReference type="InterPro" id="IPR016163">
    <property type="entry name" value="Ald_DH_C"/>
</dbReference>
<keyword evidence="7" id="KW-1185">Reference proteome</keyword>
<dbReference type="PANTHER" id="PTHR42804">
    <property type="entry name" value="ALDEHYDE DEHYDROGENASE"/>
    <property type="match status" value="1"/>
</dbReference>
<dbReference type="PANTHER" id="PTHR42804:SF1">
    <property type="entry name" value="ALDEHYDE DEHYDROGENASE-RELATED"/>
    <property type="match status" value="1"/>
</dbReference>
<feature type="domain" description="Aldehyde dehydrogenase" evidence="5">
    <location>
        <begin position="15"/>
        <end position="486"/>
    </location>
</feature>